<dbReference type="Proteomes" id="UP001314170">
    <property type="component" value="Unassembled WGS sequence"/>
</dbReference>
<feature type="compositionally biased region" description="Basic and acidic residues" evidence="1">
    <location>
        <begin position="27"/>
        <end position="61"/>
    </location>
</feature>
<keyword evidence="3" id="KW-1185">Reference proteome</keyword>
<gene>
    <name evidence="2" type="ORF">DCAF_LOCUS26575</name>
</gene>
<dbReference type="PANTHER" id="PTHR36368:SF1">
    <property type="entry name" value="ATP-DEPENDENT CASEINOLYTIC PROTEASE_CROTONASE FAMILY PROTEIN"/>
    <property type="match status" value="1"/>
</dbReference>
<feature type="region of interest" description="Disordered" evidence="1">
    <location>
        <begin position="239"/>
        <end position="287"/>
    </location>
</feature>
<dbReference type="AlphaFoldDB" id="A0AAV1SRR6"/>
<feature type="compositionally biased region" description="Polar residues" evidence="1">
    <location>
        <begin position="268"/>
        <end position="278"/>
    </location>
</feature>
<feature type="region of interest" description="Disordered" evidence="1">
    <location>
        <begin position="27"/>
        <end position="69"/>
    </location>
</feature>
<feature type="region of interest" description="Disordered" evidence="1">
    <location>
        <begin position="191"/>
        <end position="215"/>
    </location>
</feature>
<accession>A0AAV1SRR6</accession>
<proteinExistence type="predicted"/>
<sequence>MREISKSIPDGSHLLFRFDPQECQRDGRIGIREESKEKEGNFCEARRIGNNSGDDKHEDQSFGKPPDIRNWFPSYESEYPVLDAADCLKESVIKESVCEKDGFTTEESKNKREEKAKDLGNCGNNNEVRAGEKLYPKGSIKCKSSFENVCENKPLEPPDIRNWFPSYLYESPVLDENIGFLCDKTECEGDDFANQDNERGRNGSMEIKTKHKKDFTENLEAKAQRVDPILPGGNMKFVQGAGASSMSPSTHGRGNNKENEGKEVQGNGLVTTSKSIITKPNDENSLDRHRQQQILFDCAAEVSNFEHPDVIGVTGKLKCPRKCKPNRGPPMKQLRLERWVHRP</sequence>
<evidence type="ECO:0000313" key="2">
    <source>
        <dbReference type="EMBL" id="CAK7356304.1"/>
    </source>
</evidence>
<organism evidence="2 3">
    <name type="scientific">Dovyalis caffra</name>
    <dbReference type="NCBI Taxonomy" id="77055"/>
    <lineage>
        <taxon>Eukaryota</taxon>
        <taxon>Viridiplantae</taxon>
        <taxon>Streptophyta</taxon>
        <taxon>Embryophyta</taxon>
        <taxon>Tracheophyta</taxon>
        <taxon>Spermatophyta</taxon>
        <taxon>Magnoliopsida</taxon>
        <taxon>eudicotyledons</taxon>
        <taxon>Gunneridae</taxon>
        <taxon>Pentapetalae</taxon>
        <taxon>rosids</taxon>
        <taxon>fabids</taxon>
        <taxon>Malpighiales</taxon>
        <taxon>Salicaceae</taxon>
        <taxon>Flacourtieae</taxon>
        <taxon>Dovyalis</taxon>
    </lineage>
</organism>
<evidence type="ECO:0000313" key="3">
    <source>
        <dbReference type="Proteomes" id="UP001314170"/>
    </source>
</evidence>
<feature type="compositionally biased region" description="Polar residues" evidence="1">
    <location>
        <begin position="242"/>
        <end position="253"/>
    </location>
</feature>
<dbReference type="PANTHER" id="PTHR36368">
    <property type="entry name" value="ATP-DEPENDENT CASEINOLYTIC PROTEASE/CROTONASE FAMILY PROTEIN"/>
    <property type="match status" value="1"/>
</dbReference>
<evidence type="ECO:0000256" key="1">
    <source>
        <dbReference type="SAM" id="MobiDB-lite"/>
    </source>
</evidence>
<comment type="caution">
    <text evidence="2">The sequence shown here is derived from an EMBL/GenBank/DDBJ whole genome shotgun (WGS) entry which is preliminary data.</text>
</comment>
<reference evidence="2 3" key="1">
    <citation type="submission" date="2024-01" db="EMBL/GenBank/DDBJ databases">
        <authorList>
            <person name="Waweru B."/>
        </authorList>
    </citation>
    <scope>NUCLEOTIDE SEQUENCE [LARGE SCALE GENOMIC DNA]</scope>
</reference>
<protein>
    <submittedName>
        <fullName evidence="2">Uncharacterized protein</fullName>
    </submittedName>
</protein>
<name>A0AAV1SRR6_9ROSI</name>
<dbReference type="EMBL" id="CAWUPB010001197">
    <property type="protein sequence ID" value="CAK7356304.1"/>
    <property type="molecule type" value="Genomic_DNA"/>
</dbReference>